<proteinExistence type="predicted"/>
<keyword evidence="2" id="KW-1185">Reference proteome</keyword>
<gene>
    <name evidence="1" type="ORF">DC094_03475</name>
</gene>
<reference evidence="1 2" key="1">
    <citation type="submission" date="2018-04" db="EMBL/GenBank/DDBJ databases">
        <title>Thalassorhabdus spongiae gen. nov., sp. nov., isolated from a marine sponge in South-West Iceland.</title>
        <authorList>
            <person name="Knobloch S."/>
            <person name="Daussin A."/>
            <person name="Johannsson R."/>
            <person name="Marteinsson V.T."/>
        </authorList>
    </citation>
    <scope>NUCLEOTIDE SEQUENCE [LARGE SCALE GENOMIC DNA]</scope>
    <source>
        <strain evidence="1 2">Hp12</strain>
    </source>
</reference>
<dbReference type="EMBL" id="QDDL01000001">
    <property type="protein sequence ID" value="PVZ72092.1"/>
    <property type="molecule type" value="Genomic_DNA"/>
</dbReference>
<evidence type="ECO:0000313" key="1">
    <source>
        <dbReference type="EMBL" id="PVZ72092.1"/>
    </source>
</evidence>
<dbReference type="OrthoDB" id="9813368at2"/>
<accession>A0A2V1H6N4</accession>
<dbReference type="AlphaFoldDB" id="A0A2V1H6N4"/>
<name>A0A2V1H6N4_9GAMM</name>
<evidence type="ECO:0000313" key="2">
    <source>
        <dbReference type="Proteomes" id="UP000244906"/>
    </source>
</evidence>
<organism evidence="1 2">
    <name type="scientific">Pelagibaculum spongiae</name>
    <dbReference type="NCBI Taxonomy" id="2080658"/>
    <lineage>
        <taxon>Bacteria</taxon>
        <taxon>Pseudomonadati</taxon>
        <taxon>Pseudomonadota</taxon>
        <taxon>Gammaproteobacteria</taxon>
        <taxon>Oceanospirillales</taxon>
        <taxon>Pelagibaculum</taxon>
    </lineage>
</organism>
<protein>
    <submittedName>
        <fullName evidence="1">Uncharacterized protein</fullName>
    </submittedName>
</protein>
<dbReference type="RefSeq" id="WP_116685676.1">
    <property type="nucleotide sequence ID" value="NZ_CAWNYD010000001.1"/>
</dbReference>
<comment type="caution">
    <text evidence="1">The sequence shown here is derived from an EMBL/GenBank/DDBJ whole genome shotgun (WGS) entry which is preliminary data.</text>
</comment>
<dbReference type="Proteomes" id="UP000244906">
    <property type="component" value="Unassembled WGS sequence"/>
</dbReference>
<sequence length="222" mass="25592">MKPLNENAQILPPINDFYMESPHNVQRRIAYTDKCSPVEVWFLIPTYNLNMTVDCIGFALDTFRRFGYNVEIQKSQPVLDDEFIELGNVDKIQMGDLVVQKSSDDRFIHFARVLNPSTHSEGHIILEKLGRLSPQYRKTGQLLKDPSHPGCTLTYYREINLSKRPWIIELLNFHKYLATQPGAEQIIAFQRSLIPRESSVNPSPNLDIGTRLAQIADNFFKK</sequence>